<reference evidence="2" key="1">
    <citation type="journal article" date="2021" name="Proc. Natl. Acad. Sci. U.S.A.">
        <title>A Catalog of Tens of Thousands of Viruses from Human Metagenomes Reveals Hidden Associations with Chronic Diseases.</title>
        <authorList>
            <person name="Tisza M.J."/>
            <person name="Buck C.B."/>
        </authorList>
    </citation>
    <scope>NUCLEOTIDE SEQUENCE</scope>
    <source>
        <strain evidence="2">CtF7F8</strain>
    </source>
</reference>
<organism evidence="2">
    <name type="scientific">Siphoviridae sp. ctF7F8</name>
    <dbReference type="NCBI Taxonomy" id="2826211"/>
    <lineage>
        <taxon>Viruses</taxon>
        <taxon>Duplodnaviria</taxon>
        <taxon>Heunggongvirae</taxon>
        <taxon>Uroviricota</taxon>
        <taxon>Caudoviricetes</taxon>
    </lineage>
</organism>
<protein>
    <submittedName>
        <fullName evidence="2">Uncharacterized protein</fullName>
    </submittedName>
</protein>
<evidence type="ECO:0000256" key="1">
    <source>
        <dbReference type="SAM" id="Phobius"/>
    </source>
</evidence>
<dbReference type="EMBL" id="BK014917">
    <property type="protein sequence ID" value="DAD82399.1"/>
    <property type="molecule type" value="Genomic_DNA"/>
</dbReference>
<sequence length="43" mass="4964">MWIKTADISASIFASLYSACLFFAISYHLLSLHYIADIFRHIL</sequence>
<keyword evidence="1" id="KW-0472">Membrane</keyword>
<name>A0A8S5MK14_9CAUD</name>
<evidence type="ECO:0000313" key="2">
    <source>
        <dbReference type="EMBL" id="DAD82399.1"/>
    </source>
</evidence>
<feature type="transmembrane region" description="Helical" evidence="1">
    <location>
        <begin position="12"/>
        <end position="36"/>
    </location>
</feature>
<proteinExistence type="predicted"/>
<keyword evidence="1" id="KW-1133">Transmembrane helix</keyword>
<keyword evidence="1" id="KW-0812">Transmembrane</keyword>
<accession>A0A8S5MK14</accession>